<keyword evidence="1" id="KW-0479">Metal-binding</keyword>
<dbReference type="EMBL" id="JABDTM020021526">
    <property type="protein sequence ID" value="KAH0816452.1"/>
    <property type="molecule type" value="Genomic_DNA"/>
</dbReference>
<feature type="compositionally biased region" description="Low complexity" evidence="2">
    <location>
        <begin position="355"/>
        <end position="378"/>
    </location>
</feature>
<protein>
    <recommendedName>
        <fullName evidence="3">CCHC-type domain-containing protein</fullName>
    </recommendedName>
</protein>
<dbReference type="Proteomes" id="UP000719412">
    <property type="component" value="Unassembled WGS sequence"/>
</dbReference>
<feature type="compositionally biased region" description="Low complexity" evidence="2">
    <location>
        <begin position="425"/>
        <end position="435"/>
    </location>
</feature>
<keyword evidence="1" id="KW-0863">Zinc-finger</keyword>
<proteinExistence type="predicted"/>
<feature type="region of interest" description="Disordered" evidence="2">
    <location>
        <begin position="17"/>
        <end position="70"/>
    </location>
</feature>
<dbReference type="GO" id="GO:0003676">
    <property type="term" value="F:nucleic acid binding"/>
    <property type="evidence" value="ECO:0007669"/>
    <property type="project" value="InterPro"/>
</dbReference>
<dbReference type="GO" id="GO:0008270">
    <property type="term" value="F:zinc ion binding"/>
    <property type="evidence" value="ECO:0007669"/>
    <property type="project" value="UniProtKB-KW"/>
</dbReference>
<dbReference type="AlphaFoldDB" id="A0A8J6HLA3"/>
<feature type="compositionally biased region" description="Basic and acidic residues" evidence="2">
    <location>
        <begin position="46"/>
        <end position="55"/>
    </location>
</feature>
<accession>A0A8J6HLA3</accession>
<evidence type="ECO:0000259" key="3">
    <source>
        <dbReference type="PROSITE" id="PS50158"/>
    </source>
</evidence>
<reference evidence="4" key="1">
    <citation type="journal article" date="2020" name="J Insects Food Feed">
        <title>The yellow mealworm (Tenebrio molitor) genome: a resource for the emerging insects as food and feed industry.</title>
        <authorList>
            <person name="Eriksson T."/>
            <person name="Andere A."/>
            <person name="Kelstrup H."/>
            <person name="Emery V."/>
            <person name="Picard C."/>
        </authorList>
    </citation>
    <scope>NUCLEOTIDE SEQUENCE</scope>
    <source>
        <strain evidence="4">Stoneville</strain>
        <tissue evidence="4">Whole head</tissue>
    </source>
</reference>
<sequence>MFNDKFLRSEADYKNFKPPVRSSEIGSQRDIPVRKTPQKTVNTQETLDKTFHPARDSAAASSPEEVTVHSDGEEYTLCDRSLNLEFHPDAYVTERRHQPSINNIKNTKMPADTVDITLGNLGASTAQPLLPKYQNPPTFDPLTDNVLTFLTEFEKSATFNNWTSEIKMRLFGTFLRNLASSWYLNYKTNLANATKTWSDIVNDFKEAFNEDEAREQLRDQLDCRKQGDNESSLNYYNDMQSLIQLIEPAMPSGDVIRLIRRGFNSKVQKLYVTHASRRENMEEFKNLLRKFDAITTLDKPKKKESPLFTVADLNHVEEPLHRSFQRLTTRTHDARPKCFNCGRPGHMMRSCRNARAPSFRTPRPSTPSRTPELTPPRTVRFRGTTREWSRPSRSPSGDRLSQRGESSSRTPFRGRQQRGRGTGTRGRSQGTPPLN</sequence>
<organism evidence="4 5">
    <name type="scientific">Tenebrio molitor</name>
    <name type="common">Yellow mealworm beetle</name>
    <dbReference type="NCBI Taxonomy" id="7067"/>
    <lineage>
        <taxon>Eukaryota</taxon>
        <taxon>Metazoa</taxon>
        <taxon>Ecdysozoa</taxon>
        <taxon>Arthropoda</taxon>
        <taxon>Hexapoda</taxon>
        <taxon>Insecta</taxon>
        <taxon>Pterygota</taxon>
        <taxon>Neoptera</taxon>
        <taxon>Endopterygota</taxon>
        <taxon>Coleoptera</taxon>
        <taxon>Polyphaga</taxon>
        <taxon>Cucujiformia</taxon>
        <taxon>Tenebrionidae</taxon>
        <taxon>Tenebrio</taxon>
    </lineage>
</organism>
<evidence type="ECO:0000256" key="1">
    <source>
        <dbReference type="PROSITE-ProRule" id="PRU00047"/>
    </source>
</evidence>
<feature type="region of interest" description="Disordered" evidence="2">
    <location>
        <begin position="342"/>
        <end position="435"/>
    </location>
</feature>
<feature type="domain" description="CCHC-type" evidence="3">
    <location>
        <begin position="337"/>
        <end position="353"/>
    </location>
</feature>
<name>A0A8J6HLA3_TENMO</name>
<dbReference type="Pfam" id="PF00098">
    <property type="entry name" value="zf-CCHC"/>
    <property type="match status" value="1"/>
</dbReference>
<dbReference type="OrthoDB" id="6784673at2759"/>
<dbReference type="PROSITE" id="PS50158">
    <property type="entry name" value="ZF_CCHC"/>
    <property type="match status" value="1"/>
</dbReference>
<dbReference type="PANTHER" id="PTHR33194:SF4">
    <property type="entry name" value="CCHC-TYPE DOMAIN-CONTAINING PROTEIN"/>
    <property type="match status" value="1"/>
</dbReference>
<evidence type="ECO:0000313" key="5">
    <source>
        <dbReference type="Proteomes" id="UP000719412"/>
    </source>
</evidence>
<evidence type="ECO:0000256" key="2">
    <source>
        <dbReference type="SAM" id="MobiDB-lite"/>
    </source>
</evidence>
<keyword evidence="5" id="KW-1185">Reference proteome</keyword>
<dbReference type="InterPro" id="IPR005162">
    <property type="entry name" value="Retrotrans_gag_dom"/>
</dbReference>
<evidence type="ECO:0000313" key="4">
    <source>
        <dbReference type="EMBL" id="KAH0816452.1"/>
    </source>
</evidence>
<dbReference type="SMART" id="SM00343">
    <property type="entry name" value="ZnF_C2HC"/>
    <property type="match status" value="1"/>
</dbReference>
<keyword evidence="1" id="KW-0862">Zinc</keyword>
<reference evidence="4" key="2">
    <citation type="submission" date="2021-08" db="EMBL/GenBank/DDBJ databases">
        <authorList>
            <person name="Eriksson T."/>
        </authorList>
    </citation>
    <scope>NUCLEOTIDE SEQUENCE</scope>
    <source>
        <strain evidence="4">Stoneville</strain>
        <tissue evidence="4">Whole head</tissue>
    </source>
</reference>
<gene>
    <name evidence="4" type="ORF">GEV33_006339</name>
</gene>
<dbReference type="InterPro" id="IPR001878">
    <property type="entry name" value="Znf_CCHC"/>
</dbReference>
<comment type="caution">
    <text evidence="4">The sequence shown here is derived from an EMBL/GenBank/DDBJ whole genome shotgun (WGS) entry which is preliminary data.</text>
</comment>
<dbReference type="Pfam" id="PF03732">
    <property type="entry name" value="Retrotrans_gag"/>
    <property type="match status" value="1"/>
</dbReference>
<dbReference type="PANTHER" id="PTHR33194">
    <property type="entry name" value="ZINC KNUCKLE DOMAINCONTAINING PROTEIN"/>
    <property type="match status" value="1"/>
</dbReference>